<dbReference type="InterPro" id="IPR050861">
    <property type="entry name" value="Dihydroxyacetone_Kinase"/>
</dbReference>
<name>A0ABQ9NH63_9PEZI</name>
<evidence type="ECO:0000256" key="10">
    <source>
        <dbReference type="ARBA" id="ARBA00048898"/>
    </source>
</evidence>
<evidence type="ECO:0000313" key="15">
    <source>
        <dbReference type="Proteomes" id="UP001172684"/>
    </source>
</evidence>
<reference evidence="14" key="1">
    <citation type="submission" date="2022-10" db="EMBL/GenBank/DDBJ databases">
        <title>Culturing micro-colonial fungi from biological soil crusts in the Mojave desert and describing Neophaeococcomyces mojavensis, and introducing the new genera and species Taxawa tesnikishii.</title>
        <authorList>
            <person name="Kurbessoian T."/>
            <person name="Stajich J.E."/>
        </authorList>
    </citation>
    <scope>NUCLEOTIDE SEQUENCE</scope>
    <source>
        <strain evidence="14">TK_1</strain>
    </source>
</reference>
<comment type="function">
    <text evidence="1">Catalyzes both the phosphorylation of dihydroxyacetone and of glyceraldehyde.</text>
</comment>
<dbReference type="InterPro" id="IPR036117">
    <property type="entry name" value="DhaL_dom_sf"/>
</dbReference>
<evidence type="ECO:0000313" key="14">
    <source>
        <dbReference type="EMBL" id="KAJ9653504.1"/>
    </source>
</evidence>
<dbReference type="SUPFAM" id="SSF82549">
    <property type="entry name" value="DAK1/DegV-like"/>
    <property type="match status" value="1"/>
</dbReference>
<evidence type="ECO:0000256" key="8">
    <source>
        <dbReference type="ARBA" id="ARBA00022840"/>
    </source>
</evidence>
<dbReference type="Gene3D" id="3.40.50.10440">
    <property type="entry name" value="Dihydroxyacetone kinase, domain 1"/>
    <property type="match status" value="1"/>
</dbReference>
<keyword evidence="7" id="KW-0319">Glycerol metabolism</keyword>
<comment type="catalytic activity">
    <reaction evidence="9">
        <text>D-glyceraldehyde + ATP = D-glyceraldehyde 3-phosphate + ADP + H(+)</text>
        <dbReference type="Rhea" id="RHEA:13941"/>
        <dbReference type="ChEBI" id="CHEBI:15378"/>
        <dbReference type="ChEBI" id="CHEBI:17378"/>
        <dbReference type="ChEBI" id="CHEBI:30616"/>
        <dbReference type="ChEBI" id="CHEBI:59776"/>
        <dbReference type="ChEBI" id="CHEBI:456216"/>
        <dbReference type="EC" id="2.7.1.28"/>
    </reaction>
</comment>
<comment type="catalytic activity">
    <reaction evidence="10">
        <text>dihydroxyacetone + ATP = dihydroxyacetone phosphate + ADP + H(+)</text>
        <dbReference type="Rhea" id="RHEA:15773"/>
        <dbReference type="ChEBI" id="CHEBI:15378"/>
        <dbReference type="ChEBI" id="CHEBI:16016"/>
        <dbReference type="ChEBI" id="CHEBI:30616"/>
        <dbReference type="ChEBI" id="CHEBI:57642"/>
        <dbReference type="ChEBI" id="CHEBI:456216"/>
        <dbReference type="EC" id="2.7.1.29"/>
    </reaction>
</comment>
<gene>
    <name evidence="14" type="ORF">H2201_009138</name>
</gene>
<dbReference type="InterPro" id="IPR004006">
    <property type="entry name" value="DhaK_dom"/>
</dbReference>
<dbReference type="InterPro" id="IPR012734">
    <property type="entry name" value="DhaK_ATP"/>
</dbReference>
<organism evidence="14 15">
    <name type="scientific">Coniosporium apollinis</name>
    <dbReference type="NCBI Taxonomy" id="61459"/>
    <lineage>
        <taxon>Eukaryota</taxon>
        <taxon>Fungi</taxon>
        <taxon>Dikarya</taxon>
        <taxon>Ascomycota</taxon>
        <taxon>Pezizomycotina</taxon>
        <taxon>Dothideomycetes</taxon>
        <taxon>Dothideomycetes incertae sedis</taxon>
        <taxon>Coniosporium</taxon>
    </lineage>
</organism>
<evidence type="ECO:0000256" key="3">
    <source>
        <dbReference type="ARBA" id="ARBA00008757"/>
    </source>
</evidence>
<evidence type="ECO:0000256" key="2">
    <source>
        <dbReference type="ARBA" id="ARBA00004778"/>
    </source>
</evidence>
<feature type="domain" description="DhaK" evidence="13">
    <location>
        <begin position="9"/>
        <end position="350"/>
    </location>
</feature>
<feature type="region of interest" description="Disordered" evidence="11">
    <location>
        <begin position="360"/>
        <end position="382"/>
    </location>
</feature>
<keyword evidence="8" id="KW-0067">ATP-binding</keyword>
<dbReference type="SUPFAM" id="SSF101473">
    <property type="entry name" value="DhaL-like"/>
    <property type="match status" value="1"/>
</dbReference>
<comment type="pathway">
    <text evidence="2">Polyol metabolism; glycerol fermentation; glycerone phosphate from glycerol (oxidative route): step 2/2.</text>
</comment>
<keyword evidence="15" id="KW-1185">Reference proteome</keyword>
<dbReference type="InterPro" id="IPR004007">
    <property type="entry name" value="DhaL_dom"/>
</dbReference>
<keyword evidence="5" id="KW-0547">Nucleotide-binding</keyword>
<evidence type="ECO:0000259" key="13">
    <source>
        <dbReference type="PROSITE" id="PS51481"/>
    </source>
</evidence>
<evidence type="ECO:0008006" key="16">
    <source>
        <dbReference type="Google" id="ProtNLM"/>
    </source>
</evidence>
<dbReference type="PANTHER" id="PTHR28629:SF14">
    <property type="entry name" value="DIHYDROXYACETONE KINASE 1"/>
    <property type="match status" value="1"/>
</dbReference>
<accession>A0ABQ9NH63</accession>
<evidence type="ECO:0000256" key="6">
    <source>
        <dbReference type="ARBA" id="ARBA00022777"/>
    </source>
</evidence>
<dbReference type="EMBL" id="JAPDRL010000318">
    <property type="protein sequence ID" value="KAJ9653504.1"/>
    <property type="molecule type" value="Genomic_DNA"/>
</dbReference>
<evidence type="ECO:0000256" key="1">
    <source>
        <dbReference type="ARBA" id="ARBA00003264"/>
    </source>
</evidence>
<dbReference type="Proteomes" id="UP001172684">
    <property type="component" value="Unassembled WGS sequence"/>
</dbReference>
<evidence type="ECO:0000256" key="5">
    <source>
        <dbReference type="ARBA" id="ARBA00022741"/>
    </source>
</evidence>
<evidence type="ECO:0000256" key="4">
    <source>
        <dbReference type="ARBA" id="ARBA00022679"/>
    </source>
</evidence>
<keyword evidence="4" id="KW-0808">Transferase</keyword>
<dbReference type="PANTHER" id="PTHR28629">
    <property type="entry name" value="TRIOKINASE/FMN CYCLASE"/>
    <property type="match status" value="1"/>
</dbReference>
<evidence type="ECO:0000256" key="11">
    <source>
        <dbReference type="SAM" id="MobiDB-lite"/>
    </source>
</evidence>
<proteinExistence type="inferred from homology"/>
<dbReference type="PROSITE" id="PS51481">
    <property type="entry name" value="DHAK"/>
    <property type="match status" value="1"/>
</dbReference>
<evidence type="ECO:0000256" key="7">
    <source>
        <dbReference type="ARBA" id="ARBA00022798"/>
    </source>
</evidence>
<protein>
    <recommendedName>
        <fullName evidence="16">Dihydroxyacetone kinase</fullName>
    </recommendedName>
</protein>
<dbReference type="Pfam" id="PF02734">
    <property type="entry name" value="Dak2"/>
    <property type="match status" value="1"/>
</dbReference>
<dbReference type="Gene3D" id="3.30.1180.20">
    <property type="entry name" value="Dihydroxyacetone kinase, domain 2"/>
    <property type="match status" value="1"/>
</dbReference>
<dbReference type="Pfam" id="PF02733">
    <property type="entry name" value="Dak1"/>
    <property type="match status" value="1"/>
</dbReference>
<comment type="similarity">
    <text evidence="3">Belongs to the dihydroxyacetone kinase (DAK) family.</text>
</comment>
<dbReference type="Gene3D" id="1.25.40.340">
    <property type="match status" value="1"/>
</dbReference>
<evidence type="ECO:0000256" key="9">
    <source>
        <dbReference type="ARBA" id="ARBA00047974"/>
    </source>
</evidence>
<comment type="caution">
    <text evidence="14">The sequence shown here is derived from an EMBL/GenBank/DDBJ whole genome shotgun (WGS) entry which is preliminary data.</text>
</comment>
<evidence type="ECO:0000259" key="12">
    <source>
        <dbReference type="PROSITE" id="PS51480"/>
    </source>
</evidence>
<dbReference type="SMART" id="SM01120">
    <property type="entry name" value="Dak2"/>
    <property type="match status" value="1"/>
</dbReference>
<dbReference type="NCBIfam" id="TIGR02361">
    <property type="entry name" value="dak_ATP"/>
    <property type="match status" value="1"/>
</dbReference>
<dbReference type="PROSITE" id="PS51480">
    <property type="entry name" value="DHAL"/>
    <property type="match status" value="1"/>
</dbReference>
<sequence length="591" mass="61886">MPAKHFVNDPTHLVASSLRSLSITNPAVAIDTENKIVYARRRSSQSKVSIISGGGSGHEPAFGGFVGAGLLAASVAGTIFASPSSKQVLAAIEGVDCSQGVLVTVMNYTGDVLNFGVAVEKAKARNPKMRVEMLVVGDDVGVPRSRAGKVGRRGIAGTVLVHKITGALAAAGFGLDEINRVGSLVSRNMVSIGVSLDRVHVPGRALGDASDRTLGAEEVELGMGIHNEPGSGRRSGREAELPALVDEMLRQLLDADDKERGFLETRADKMVLLVNNLGALSALEFGAIVTEVADQLRKTYTIVPARVYAGTYMTSLGGPGFSVSLLNVVDTSLDTDILQLLDAPSEAVGWATAVKGETWDTEENAEVNGSSAPPQLEGAESSNVSCDIEATIRRLRAGLNAVIAAEPEVTRYDSIVGDGDCGTTLRRGAEGILKLLSTSPTDDVVTLLSMIASKVETTMDGTSGALYAIFMNALTQDFKLRSGPAAIADVEFWSLTLRNASAALAKYTPAKVGDRTLIDALEPFVKTLSSTGRLQDAASAAVAGAAKTREMRASLGRAVYVGEESEWRGKIPDPGAWGLGKFFEGLALSAE</sequence>
<keyword evidence="6" id="KW-0418">Kinase</keyword>
<feature type="domain" description="DhaL" evidence="12">
    <location>
        <begin position="389"/>
        <end position="588"/>
    </location>
</feature>